<protein>
    <recommendedName>
        <fullName evidence="2">Smr domain-containing protein</fullName>
    </recommendedName>
</protein>
<comment type="caution">
    <text evidence="3">The sequence shown here is derived from an EMBL/GenBank/DDBJ whole genome shotgun (WGS) entry which is preliminary data.</text>
</comment>
<name>A0AAV8V4B9_9RHOD</name>
<dbReference type="InterPro" id="IPR052772">
    <property type="entry name" value="Endo/PolyKinase_Domain-Protein"/>
</dbReference>
<proteinExistence type="predicted"/>
<evidence type="ECO:0000313" key="3">
    <source>
        <dbReference type="EMBL" id="KAJ8909091.1"/>
    </source>
</evidence>
<evidence type="ECO:0000313" key="4">
    <source>
        <dbReference type="Proteomes" id="UP001157974"/>
    </source>
</evidence>
<sequence length="353" mass="39564">MDGNEGREGLVRELWEEFSSLPEDVVRSVVEMSLSRKEAFVTLCDMVAEASFAHDPDMAQLEAETKSFGLESCEAPNQKRRNRGIVLSMAEIEANLRGEAERNDWTENNTVHSKFKVQELKKKYPSVDDNVIKDLFSQADGDSSIAEDFIVSLFDPRTYEPGAGSDKVAKTNWPASSRERPQTGGECGSNASGTVSRSVVMVDGLVDNSAQVNRTMADASIAYQKYESRLVLAQSARTPEAYQSCERSKKEYDDLFDEMLKLLSKDITFNQKTSIDLHGFNVEDALKLVSLKLDCEERTDGRSGKRIEFITGRGKSTGGSVKIRPRVEEYLRERQYRPRTDHLGGVINIVIHK</sequence>
<dbReference type="InterPro" id="IPR036063">
    <property type="entry name" value="Smr_dom_sf"/>
</dbReference>
<dbReference type="SUPFAM" id="SSF160443">
    <property type="entry name" value="SMR domain-like"/>
    <property type="match status" value="1"/>
</dbReference>
<dbReference type="GO" id="GO:0004519">
    <property type="term" value="F:endonuclease activity"/>
    <property type="evidence" value="ECO:0007669"/>
    <property type="project" value="TreeGrafter"/>
</dbReference>
<dbReference type="PANTHER" id="PTHR46535:SF1">
    <property type="entry name" value="NEDD4-BINDING PROTEIN 2"/>
    <property type="match status" value="1"/>
</dbReference>
<feature type="domain" description="Smr" evidence="2">
    <location>
        <begin position="275"/>
        <end position="353"/>
    </location>
</feature>
<dbReference type="EMBL" id="JAMWBK010000001">
    <property type="protein sequence ID" value="KAJ8909091.1"/>
    <property type="molecule type" value="Genomic_DNA"/>
</dbReference>
<gene>
    <name evidence="3" type="ORF">NDN08_005788</name>
</gene>
<evidence type="ECO:0000256" key="1">
    <source>
        <dbReference type="SAM" id="MobiDB-lite"/>
    </source>
</evidence>
<accession>A0AAV8V4B9</accession>
<dbReference type="InterPro" id="IPR002625">
    <property type="entry name" value="Smr_dom"/>
</dbReference>
<reference evidence="3 4" key="1">
    <citation type="journal article" date="2023" name="Nat. Commun.">
        <title>Origin of minicircular mitochondrial genomes in red algae.</title>
        <authorList>
            <person name="Lee Y."/>
            <person name="Cho C.H."/>
            <person name="Lee Y.M."/>
            <person name="Park S.I."/>
            <person name="Yang J.H."/>
            <person name="West J.A."/>
            <person name="Bhattacharya D."/>
            <person name="Yoon H.S."/>
        </authorList>
    </citation>
    <scope>NUCLEOTIDE SEQUENCE [LARGE SCALE GENOMIC DNA]</scope>
    <source>
        <strain evidence="3 4">CCMP1338</strain>
        <tissue evidence="3">Whole cell</tissue>
    </source>
</reference>
<organism evidence="3 4">
    <name type="scientific">Rhodosorus marinus</name>
    <dbReference type="NCBI Taxonomy" id="101924"/>
    <lineage>
        <taxon>Eukaryota</taxon>
        <taxon>Rhodophyta</taxon>
        <taxon>Stylonematophyceae</taxon>
        <taxon>Stylonematales</taxon>
        <taxon>Stylonemataceae</taxon>
        <taxon>Rhodosorus</taxon>
    </lineage>
</organism>
<keyword evidence="4" id="KW-1185">Reference proteome</keyword>
<feature type="region of interest" description="Disordered" evidence="1">
    <location>
        <begin position="161"/>
        <end position="192"/>
    </location>
</feature>
<dbReference type="Gene3D" id="3.30.1370.110">
    <property type="match status" value="1"/>
</dbReference>
<dbReference type="Proteomes" id="UP001157974">
    <property type="component" value="Unassembled WGS sequence"/>
</dbReference>
<dbReference type="AlphaFoldDB" id="A0AAV8V4B9"/>
<dbReference type="PANTHER" id="PTHR46535">
    <property type="entry name" value="NEDD4-BINDING PROTEIN 2"/>
    <property type="match status" value="1"/>
</dbReference>
<dbReference type="GO" id="GO:0005634">
    <property type="term" value="C:nucleus"/>
    <property type="evidence" value="ECO:0007669"/>
    <property type="project" value="TreeGrafter"/>
</dbReference>
<evidence type="ECO:0000259" key="2">
    <source>
        <dbReference type="PROSITE" id="PS50828"/>
    </source>
</evidence>
<dbReference type="PROSITE" id="PS50828">
    <property type="entry name" value="SMR"/>
    <property type="match status" value="1"/>
</dbReference>